<feature type="compositionally biased region" description="Low complexity" evidence="1">
    <location>
        <begin position="79"/>
        <end position="89"/>
    </location>
</feature>
<dbReference type="Proteomes" id="UP000193560">
    <property type="component" value="Unassembled WGS sequence"/>
</dbReference>
<dbReference type="AlphaFoldDB" id="A0A1X2IIE8"/>
<dbReference type="Pfam" id="PF25871">
    <property type="entry name" value="HTH_76"/>
    <property type="match status" value="1"/>
</dbReference>
<dbReference type="EMBL" id="MCGE01000010">
    <property type="protein sequence ID" value="ORZ17054.1"/>
    <property type="molecule type" value="Genomic_DNA"/>
</dbReference>
<feature type="region of interest" description="Disordered" evidence="1">
    <location>
        <begin position="66"/>
        <end position="97"/>
    </location>
</feature>
<dbReference type="InterPro" id="IPR058841">
    <property type="entry name" value="HTH_76"/>
</dbReference>
<gene>
    <name evidence="4" type="ORF">BCR42DRAFT_413828</name>
</gene>
<dbReference type="Pfam" id="PF17733">
    <property type="entry name" value="KPWE_dom"/>
    <property type="match status" value="1"/>
</dbReference>
<proteinExistence type="predicted"/>
<sequence>MINNDVFLSFTQYDFDKDERFQAGVSSIMNKQEGDKDEMLEKAKWFYYTKFVEAFDFNEYQKWKTKVETTEETERDQTTTEGSTSTTMTANGDQVTVPPKLSFQQIVEMIETGQEIPGIRQIPDKLNEGEPSQPKLKARPKPWEQKIQ</sequence>
<dbReference type="OrthoDB" id="9936937at2759"/>
<dbReference type="PANTHER" id="PTHR36855:SF1">
    <property type="entry name" value="PEROXISOME MEMBRANE ANCHOR PROTEIN PEX14P N-TERMINAL DOMAIN-CONTAINING PROTEIN"/>
    <property type="match status" value="1"/>
</dbReference>
<evidence type="ECO:0000256" key="1">
    <source>
        <dbReference type="SAM" id="MobiDB-lite"/>
    </source>
</evidence>
<accession>A0A1X2IIE8</accession>
<name>A0A1X2IIE8_9FUNG</name>
<dbReference type="InterPro" id="IPR040554">
    <property type="entry name" value="KPWE_PEX14_dom"/>
</dbReference>
<reference evidence="4 5" key="1">
    <citation type="submission" date="2016-07" db="EMBL/GenBank/DDBJ databases">
        <title>Pervasive Adenine N6-methylation of Active Genes in Fungi.</title>
        <authorList>
            <consortium name="DOE Joint Genome Institute"/>
            <person name="Mondo S.J."/>
            <person name="Dannebaum R.O."/>
            <person name="Kuo R.C."/>
            <person name="Labutti K."/>
            <person name="Haridas S."/>
            <person name="Kuo A."/>
            <person name="Salamov A."/>
            <person name="Ahrendt S.R."/>
            <person name="Lipzen A."/>
            <person name="Sullivan W."/>
            <person name="Andreopoulos W.B."/>
            <person name="Clum A."/>
            <person name="Lindquist E."/>
            <person name="Daum C."/>
            <person name="Ramamoorthy G.K."/>
            <person name="Gryganskyi A."/>
            <person name="Culley D."/>
            <person name="Magnuson J.K."/>
            <person name="James T.Y."/>
            <person name="O'Malley M.A."/>
            <person name="Stajich J.E."/>
            <person name="Spatafora J.W."/>
            <person name="Visel A."/>
            <person name="Grigoriev I.V."/>
        </authorList>
    </citation>
    <scope>NUCLEOTIDE SEQUENCE [LARGE SCALE GENOMIC DNA]</scope>
    <source>
        <strain evidence="4 5">NRRL 1336</strain>
    </source>
</reference>
<protein>
    <submittedName>
        <fullName evidence="4">Uncharacterized protein</fullName>
    </submittedName>
</protein>
<feature type="region of interest" description="Disordered" evidence="1">
    <location>
        <begin position="112"/>
        <end position="148"/>
    </location>
</feature>
<comment type="caution">
    <text evidence="4">The sequence shown here is derived from an EMBL/GenBank/DDBJ whole genome shotgun (WGS) entry which is preliminary data.</text>
</comment>
<feature type="domain" description="Peroxisomal membrane protein PEX14-like KPWE" evidence="2">
    <location>
        <begin position="98"/>
        <end position="145"/>
    </location>
</feature>
<keyword evidence="5" id="KW-1185">Reference proteome</keyword>
<evidence type="ECO:0000313" key="5">
    <source>
        <dbReference type="Proteomes" id="UP000193560"/>
    </source>
</evidence>
<evidence type="ECO:0000259" key="2">
    <source>
        <dbReference type="Pfam" id="PF17733"/>
    </source>
</evidence>
<feature type="domain" description="PEX14-like helix-turn-helix" evidence="3">
    <location>
        <begin position="5"/>
        <end position="66"/>
    </location>
</feature>
<dbReference type="STRING" id="90262.A0A1X2IIE8"/>
<organism evidence="4 5">
    <name type="scientific">Absidia repens</name>
    <dbReference type="NCBI Taxonomy" id="90262"/>
    <lineage>
        <taxon>Eukaryota</taxon>
        <taxon>Fungi</taxon>
        <taxon>Fungi incertae sedis</taxon>
        <taxon>Mucoromycota</taxon>
        <taxon>Mucoromycotina</taxon>
        <taxon>Mucoromycetes</taxon>
        <taxon>Mucorales</taxon>
        <taxon>Cunninghamellaceae</taxon>
        <taxon>Absidia</taxon>
    </lineage>
</organism>
<evidence type="ECO:0000259" key="3">
    <source>
        <dbReference type="Pfam" id="PF25871"/>
    </source>
</evidence>
<dbReference type="PANTHER" id="PTHR36855">
    <property type="entry name" value="CHROMOSOME 10, WHOLE GENOME SHOTGUN SEQUENCE"/>
    <property type="match status" value="1"/>
</dbReference>
<evidence type="ECO:0000313" key="4">
    <source>
        <dbReference type="EMBL" id="ORZ17054.1"/>
    </source>
</evidence>